<protein>
    <submittedName>
        <fullName evidence="1">7107_t:CDS:1</fullName>
    </submittedName>
</protein>
<feature type="non-terminal residue" evidence="1">
    <location>
        <position position="1"/>
    </location>
</feature>
<name>A0ACA9MGE0_9GLOM</name>
<evidence type="ECO:0000313" key="1">
    <source>
        <dbReference type="EMBL" id="CAG8587289.1"/>
    </source>
</evidence>
<reference evidence="1" key="1">
    <citation type="submission" date="2021-06" db="EMBL/GenBank/DDBJ databases">
        <authorList>
            <person name="Kallberg Y."/>
            <person name="Tangrot J."/>
            <person name="Rosling A."/>
        </authorList>
    </citation>
    <scope>NUCLEOTIDE SEQUENCE</scope>
    <source>
        <strain evidence="1">IL203A</strain>
    </source>
</reference>
<sequence length="231" mass="26406">ITTAIEQEALTLLDVLLLLNGKSLKDFSNMPIPPENSSNTYNNEDALNQLIQEERSYNITKLENKLNQNLSLLNDDQHVIFNAITQTIEHEKKDRNYLVVPGTENKIELPLDIVILDEKLSNLIDFLFPDFIQQSTNMDYLIERTILTSKNDNASKISYLIIDKFPGDIHTYLSTDSIDSQEDDDIRQSHLYPPEFPRSLNISILLPGSTDINSNLFQTNNIVYPEVFSTT</sequence>
<proteinExistence type="predicted"/>
<keyword evidence="2" id="KW-1185">Reference proteome</keyword>
<evidence type="ECO:0000313" key="2">
    <source>
        <dbReference type="Proteomes" id="UP000789702"/>
    </source>
</evidence>
<organism evidence="1 2">
    <name type="scientific">Dentiscutata heterogama</name>
    <dbReference type="NCBI Taxonomy" id="1316150"/>
    <lineage>
        <taxon>Eukaryota</taxon>
        <taxon>Fungi</taxon>
        <taxon>Fungi incertae sedis</taxon>
        <taxon>Mucoromycota</taxon>
        <taxon>Glomeromycotina</taxon>
        <taxon>Glomeromycetes</taxon>
        <taxon>Diversisporales</taxon>
        <taxon>Gigasporaceae</taxon>
        <taxon>Dentiscutata</taxon>
    </lineage>
</organism>
<comment type="caution">
    <text evidence="1">The sequence shown here is derived from an EMBL/GenBank/DDBJ whole genome shotgun (WGS) entry which is preliminary data.</text>
</comment>
<gene>
    <name evidence="1" type="ORF">DHETER_LOCUS6717</name>
</gene>
<dbReference type="EMBL" id="CAJVPU010008736">
    <property type="protein sequence ID" value="CAG8587289.1"/>
    <property type="molecule type" value="Genomic_DNA"/>
</dbReference>
<dbReference type="Proteomes" id="UP000789702">
    <property type="component" value="Unassembled WGS sequence"/>
</dbReference>
<accession>A0ACA9MGE0</accession>